<feature type="non-terminal residue" evidence="1">
    <location>
        <position position="1"/>
    </location>
</feature>
<protein>
    <submittedName>
        <fullName evidence="1">Uncharacterized protein</fullName>
    </submittedName>
</protein>
<name>A0AAE0CII6_9CHLO</name>
<evidence type="ECO:0000313" key="2">
    <source>
        <dbReference type="Proteomes" id="UP001190700"/>
    </source>
</evidence>
<organism evidence="1 2">
    <name type="scientific">Cymbomonas tetramitiformis</name>
    <dbReference type="NCBI Taxonomy" id="36881"/>
    <lineage>
        <taxon>Eukaryota</taxon>
        <taxon>Viridiplantae</taxon>
        <taxon>Chlorophyta</taxon>
        <taxon>Pyramimonadophyceae</taxon>
        <taxon>Pyramimonadales</taxon>
        <taxon>Pyramimonadaceae</taxon>
        <taxon>Cymbomonas</taxon>
    </lineage>
</organism>
<dbReference type="EMBL" id="LGRX02023394">
    <property type="protein sequence ID" value="KAK3254580.1"/>
    <property type="molecule type" value="Genomic_DNA"/>
</dbReference>
<proteinExistence type="predicted"/>
<evidence type="ECO:0000313" key="1">
    <source>
        <dbReference type="EMBL" id="KAK3254580.1"/>
    </source>
</evidence>
<dbReference type="Proteomes" id="UP001190700">
    <property type="component" value="Unassembled WGS sequence"/>
</dbReference>
<keyword evidence="2" id="KW-1185">Reference proteome</keyword>
<gene>
    <name evidence="1" type="ORF">CYMTET_36206</name>
</gene>
<accession>A0AAE0CII6</accession>
<sequence>APPPGLIAGGDYTLTGQLLLRLGLDHGRMTGDAPGSVPSPGLITGVIRRPLTGQLPSPPALITGVMTGDADGAAAPPTA</sequence>
<dbReference type="AlphaFoldDB" id="A0AAE0CII6"/>
<reference evidence="1 2" key="1">
    <citation type="journal article" date="2015" name="Genome Biol. Evol.">
        <title>Comparative Genomics of a Bacterivorous Green Alga Reveals Evolutionary Causalities and Consequences of Phago-Mixotrophic Mode of Nutrition.</title>
        <authorList>
            <person name="Burns J.A."/>
            <person name="Paasch A."/>
            <person name="Narechania A."/>
            <person name="Kim E."/>
        </authorList>
    </citation>
    <scope>NUCLEOTIDE SEQUENCE [LARGE SCALE GENOMIC DNA]</scope>
    <source>
        <strain evidence="1 2">PLY_AMNH</strain>
    </source>
</reference>
<comment type="caution">
    <text evidence="1">The sequence shown here is derived from an EMBL/GenBank/DDBJ whole genome shotgun (WGS) entry which is preliminary data.</text>
</comment>